<dbReference type="InterPro" id="IPR008271">
    <property type="entry name" value="Ser/Thr_kinase_AS"/>
</dbReference>
<evidence type="ECO:0000256" key="1">
    <source>
        <dbReference type="ARBA" id="ARBA00004236"/>
    </source>
</evidence>
<dbReference type="PROSITE" id="PS50011">
    <property type="entry name" value="PROTEIN_KINASE_DOM"/>
    <property type="match status" value="3"/>
</dbReference>
<feature type="domain" description="Protein kinase" evidence="12">
    <location>
        <begin position="556"/>
        <end position="842"/>
    </location>
</feature>
<organism evidence="13 14">
    <name type="scientific">Helianthus annuus</name>
    <name type="common">Common sunflower</name>
    <dbReference type="NCBI Taxonomy" id="4232"/>
    <lineage>
        <taxon>Eukaryota</taxon>
        <taxon>Viridiplantae</taxon>
        <taxon>Streptophyta</taxon>
        <taxon>Embryophyta</taxon>
        <taxon>Tracheophyta</taxon>
        <taxon>Spermatophyta</taxon>
        <taxon>Magnoliopsida</taxon>
        <taxon>eudicotyledons</taxon>
        <taxon>Gunneridae</taxon>
        <taxon>Pentapetalae</taxon>
        <taxon>asterids</taxon>
        <taxon>campanulids</taxon>
        <taxon>Asterales</taxon>
        <taxon>Asteraceae</taxon>
        <taxon>Asteroideae</taxon>
        <taxon>Heliantheae alliance</taxon>
        <taxon>Heliantheae</taxon>
        <taxon>Helianthus</taxon>
    </lineage>
</organism>
<dbReference type="Gene3D" id="1.10.8.430">
    <property type="entry name" value="Helical domain of apoptotic protease-activating factors"/>
    <property type="match status" value="1"/>
</dbReference>
<feature type="transmembrane region" description="Helical" evidence="11">
    <location>
        <begin position="233"/>
        <end position="262"/>
    </location>
</feature>
<dbReference type="PROSITE" id="PS00107">
    <property type="entry name" value="PROTEIN_KINASE_ATP"/>
    <property type="match status" value="1"/>
</dbReference>
<proteinExistence type="inferred from homology"/>
<comment type="caution">
    <text evidence="13">The sequence shown here is derived from an EMBL/GenBank/DDBJ whole genome shotgun (WGS) entry which is preliminary data.</text>
</comment>
<dbReference type="GO" id="GO:0005524">
    <property type="term" value="F:ATP binding"/>
    <property type="evidence" value="ECO:0007669"/>
    <property type="project" value="UniProtKB-UniRule"/>
</dbReference>
<comment type="similarity">
    <text evidence="2">Belongs to the protein kinase superfamily. TKL Ser/Thr protein kinase family. ROCO subfamily.</text>
</comment>
<dbReference type="GO" id="GO:0043531">
    <property type="term" value="F:ADP binding"/>
    <property type="evidence" value="ECO:0007669"/>
    <property type="project" value="InterPro"/>
</dbReference>
<keyword evidence="4" id="KW-0723">Serine/threonine-protein kinase</keyword>
<evidence type="ECO:0000259" key="12">
    <source>
        <dbReference type="PROSITE" id="PS50011"/>
    </source>
</evidence>
<evidence type="ECO:0000256" key="8">
    <source>
        <dbReference type="ARBA" id="ARBA00022777"/>
    </source>
</evidence>
<evidence type="ECO:0000256" key="11">
    <source>
        <dbReference type="SAM" id="Phobius"/>
    </source>
</evidence>
<dbReference type="InterPro" id="IPR011009">
    <property type="entry name" value="Kinase-like_dom_sf"/>
</dbReference>
<feature type="domain" description="Protein kinase" evidence="12">
    <location>
        <begin position="1127"/>
        <end position="1418"/>
    </location>
</feature>
<keyword evidence="11" id="KW-1133">Transmembrane helix</keyword>
<feature type="transmembrane region" description="Helical" evidence="11">
    <location>
        <begin position="195"/>
        <end position="213"/>
    </location>
</feature>
<dbReference type="Gene3D" id="1.10.510.10">
    <property type="entry name" value="Transferase(Phosphotransferase) domain 1"/>
    <property type="match status" value="4"/>
</dbReference>
<keyword evidence="6 13" id="KW-0808">Transferase</keyword>
<dbReference type="GO" id="GO:0004674">
    <property type="term" value="F:protein serine/threonine kinase activity"/>
    <property type="evidence" value="ECO:0007669"/>
    <property type="project" value="UniProtKB-KW"/>
</dbReference>
<keyword evidence="7 10" id="KW-0547">Nucleotide-binding</keyword>
<keyword evidence="8 13" id="KW-0418">Kinase</keyword>
<keyword evidence="14" id="KW-1185">Reference proteome</keyword>
<keyword evidence="3" id="KW-1003">Cell membrane</keyword>
<evidence type="ECO:0000256" key="7">
    <source>
        <dbReference type="ARBA" id="ARBA00022741"/>
    </source>
</evidence>
<keyword evidence="5" id="KW-0433">Leucine-rich repeat</keyword>
<dbReference type="InterPro" id="IPR027417">
    <property type="entry name" value="P-loop_NTPase"/>
</dbReference>
<dbReference type="EC" id="2.7.-.-" evidence="13"/>
<evidence type="ECO:0000256" key="2">
    <source>
        <dbReference type="ARBA" id="ARBA00008171"/>
    </source>
</evidence>
<dbReference type="Gramene" id="mRNA:HanXRQr2_Chr09g0370621">
    <property type="protein sequence ID" value="mRNA:HanXRQr2_Chr09g0370621"/>
    <property type="gene ID" value="HanXRQr2_Chr09g0370621"/>
</dbReference>
<dbReference type="InterPro" id="IPR050823">
    <property type="entry name" value="Plant_Ser_Thr_Prot_Kinase"/>
</dbReference>
<protein>
    <submittedName>
        <fullName evidence="13">Transferase, protein kinase RLK-Pelle-RLCK-VIIa-2 family</fullName>
        <ecNumber evidence="13">2.7.-.-</ecNumber>
    </submittedName>
</protein>
<dbReference type="InterPro" id="IPR026961">
    <property type="entry name" value="PGG_dom"/>
</dbReference>
<reference evidence="13" key="2">
    <citation type="submission" date="2020-06" db="EMBL/GenBank/DDBJ databases">
        <title>Helianthus annuus Genome sequencing and assembly Release 2.</title>
        <authorList>
            <person name="Gouzy J."/>
            <person name="Langlade N."/>
            <person name="Munos S."/>
        </authorList>
    </citation>
    <scope>NUCLEOTIDE SEQUENCE</scope>
    <source>
        <tissue evidence="13">Leaves</tissue>
    </source>
</reference>
<dbReference type="Gene3D" id="3.40.50.300">
    <property type="entry name" value="P-loop containing nucleotide triphosphate hydrolases"/>
    <property type="match status" value="1"/>
</dbReference>
<dbReference type="Pfam" id="PF13962">
    <property type="entry name" value="PGG"/>
    <property type="match status" value="1"/>
</dbReference>
<evidence type="ECO:0000256" key="3">
    <source>
        <dbReference type="ARBA" id="ARBA00022475"/>
    </source>
</evidence>
<dbReference type="Pfam" id="PF00069">
    <property type="entry name" value="Pkinase"/>
    <property type="match status" value="1"/>
</dbReference>
<gene>
    <name evidence="13" type="ORF">HanXRQr2_Chr09g0370621</name>
</gene>
<dbReference type="SUPFAM" id="SSF52540">
    <property type="entry name" value="P-loop containing nucleoside triphosphate hydrolases"/>
    <property type="match status" value="1"/>
</dbReference>
<feature type="transmembrane region" description="Helical" evidence="11">
    <location>
        <begin position="274"/>
        <end position="300"/>
    </location>
</feature>
<evidence type="ECO:0000313" key="14">
    <source>
        <dbReference type="Proteomes" id="UP000215914"/>
    </source>
</evidence>
<sequence>MNAKKIKKSTGLMSQTKPPSLFLSSQMTTAGSSNVFLSASEARIQDYEYLCAINTNVSNFVSVKLSGSHNYLLWKAQMVCLLDSKNMCGIVDSTFATPRFSGTEIMRQYDSLVRGWIFGSVTDDVLVDVIHLDSAKAAWDKLKSIHDPTDVRNKKKMEWSILPVRFPDNVWDAIDNLEYSDATVMKTIKTNAESCSITAALITAITFAAGINMPDVSNKEMGISAFKEKIALIIFVISNAISLFASNTALLVFLSILTTHFAERDKLQSLPRRLFIGIFSFFLCIAAMMVALSATLFRVFCDPNPWKLVMISGLLFIAIAFFVAVQSPLVVDLFKGTYLGIFGKQQKRHAVRDSNYYKNLREVTINGDWSEVESMLQKQELVTEQISSDGCTTLQLAAETGTKENDVGYNNAFNDDFNGDPVDVDEDGEAALSLGEKADQEEAICELLDIAKGSSFQRMVFGYLPLAVPARRLDMVRPTVEQPVLNLLSRHKVEYVCLLVHNNCKSSTTYYTAALDFNRSTHNSHAKTLQVLNLANKGSNLRVFTVAELKTASENFCTASKIGEGVFGSVYKGVIKSLDHHPMQVVVKLTNELLQGQKEWETEINVLGVIEHPNLAKLIGYCAEDTEPGTQLLLVYEYMPNGTVRDHLSTKSETPLSWNMRLKVAQVVALGLKYLHKQMEFQVKYHYNKKNKKFINGEAYLTSHLFLVFCDQNRWMILPISGLAFIPIASFVTLQFPLMVFVYLPEAVPARRLDMVRPTVEQPVLNLLSRRKVEYICLLVHNNCKLTWSPLVPAEANTRVVKISSMMNSETKEMNAMKKIMNTFDNYMNAQRTRYQTSYVFVEEGANSVEAKMGIETTEPGTEEDDVSYYDAFSVDKGYDVYQDDDYELSFGERDDQEQTICRCCQPKDETEWNVDKAFDAKLNDVKREEVEEEVKLSFGEKDDQEQTICCQLDDEMESNVDRDRYDVDADPDDKGCFNHRILFLRVSQSPNVEQLRQRILGFLSESKFNGCSDIVPQWTPGYNSLNTVTPTLVVLDDVWLLQVLEQLIFKVPGCKTLVISRIKFTPSVMNATYELELLTTEDAVSLFCHIVFGRTSIHPCGDLIKQGWEKCKGLPLALKVIGALLRHRPEKYWFGAKNRLSRAQPVDDCHESELLNRMRLRFGFGCSPEDKKAEVNFIGRLSQPNLVKLLGYCDKGNELLLVYEFMQKGSLENHLFGRGSTVQPIPWDIQLKISIGAARGLAFLHTSEKQVIYRDFKPSNISLDGSYNAKISDFGLAKVGPSATQSHVTTRVMGTYGYAAPEYVSTDRTTLVLGEGGFGWVHKGWLEDKSSSKSFVIAVKKLNSENMQGLEEWQTEVDFIGRLSHPNLVKLLGYLYKFMQKGSLENHLFGRGSTVQPIPRDMQLKISIGAARGHAFFDTSEKQVVYRDFKASNILLDGSYNAKISDFGLAKVGPSATQSHVTTRVMGTYGYAAPEYVSTDRTTLVLGEGGFGWVHKGWLEDKSSSKSFVIAVKKLNSENMQGLQAWQTEVDFIGRLQHPNLVKLLGYCYQANELLLVYEFMQKGSLENHLFGRGSTVQPIPRDMQLKISIGAARGHAFFHISEKQVSYRDFKASNILLDGSYNAKISDFGLAKVGLSATQSHVTTRVVGTYGYAAPEYVSTGSWDTWIRSSRVHPNRKPELVHVKMVFIGSLQMIL</sequence>
<dbReference type="PANTHER" id="PTHR45621">
    <property type="entry name" value="OS01G0588500 PROTEIN-RELATED"/>
    <property type="match status" value="1"/>
</dbReference>
<dbReference type="InterPro" id="IPR002182">
    <property type="entry name" value="NB-ARC"/>
</dbReference>
<dbReference type="Gene3D" id="3.30.200.20">
    <property type="entry name" value="Phosphorylase Kinase, domain 1"/>
    <property type="match status" value="3"/>
</dbReference>
<keyword evidence="11" id="KW-0472">Membrane</keyword>
<evidence type="ECO:0000256" key="4">
    <source>
        <dbReference type="ARBA" id="ARBA00022527"/>
    </source>
</evidence>
<keyword evidence="9 10" id="KW-0067">ATP-binding</keyword>
<dbReference type="GO" id="GO:0005886">
    <property type="term" value="C:plasma membrane"/>
    <property type="evidence" value="ECO:0007669"/>
    <property type="project" value="UniProtKB-SubCell"/>
</dbReference>
<dbReference type="InterPro" id="IPR017441">
    <property type="entry name" value="Protein_kinase_ATP_BS"/>
</dbReference>
<keyword evidence="11" id="KW-0812">Transmembrane</keyword>
<dbReference type="EMBL" id="MNCJ02000324">
    <property type="protein sequence ID" value="KAF5789386.1"/>
    <property type="molecule type" value="Genomic_DNA"/>
</dbReference>
<reference evidence="13" key="1">
    <citation type="journal article" date="2017" name="Nature">
        <title>The sunflower genome provides insights into oil metabolism, flowering and Asterid evolution.</title>
        <authorList>
            <person name="Badouin H."/>
            <person name="Gouzy J."/>
            <person name="Grassa C.J."/>
            <person name="Murat F."/>
            <person name="Staton S.E."/>
            <person name="Cottret L."/>
            <person name="Lelandais-Briere C."/>
            <person name="Owens G.L."/>
            <person name="Carrere S."/>
            <person name="Mayjonade B."/>
            <person name="Legrand L."/>
            <person name="Gill N."/>
            <person name="Kane N.C."/>
            <person name="Bowers J.E."/>
            <person name="Hubner S."/>
            <person name="Bellec A."/>
            <person name="Berard A."/>
            <person name="Berges H."/>
            <person name="Blanchet N."/>
            <person name="Boniface M.C."/>
            <person name="Brunel D."/>
            <person name="Catrice O."/>
            <person name="Chaidir N."/>
            <person name="Claudel C."/>
            <person name="Donnadieu C."/>
            <person name="Faraut T."/>
            <person name="Fievet G."/>
            <person name="Helmstetter N."/>
            <person name="King M."/>
            <person name="Knapp S.J."/>
            <person name="Lai Z."/>
            <person name="Le Paslier M.C."/>
            <person name="Lippi Y."/>
            <person name="Lorenzon L."/>
            <person name="Mandel J.R."/>
            <person name="Marage G."/>
            <person name="Marchand G."/>
            <person name="Marquand E."/>
            <person name="Bret-Mestries E."/>
            <person name="Morien E."/>
            <person name="Nambeesan S."/>
            <person name="Nguyen T."/>
            <person name="Pegot-Espagnet P."/>
            <person name="Pouilly N."/>
            <person name="Raftis F."/>
            <person name="Sallet E."/>
            <person name="Schiex T."/>
            <person name="Thomas J."/>
            <person name="Vandecasteele C."/>
            <person name="Vares D."/>
            <person name="Vear F."/>
            <person name="Vautrin S."/>
            <person name="Crespi M."/>
            <person name="Mangin B."/>
            <person name="Burke J.M."/>
            <person name="Salse J."/>
            <person name="Munos S."/>
            <person name="Vincourt P."/>
            <person name="Rieseberg L.H."/>
            <person name="Langlade N.B."/>
        </authorList>
    </citation>
    <scope>NUCLEOTIDE SEQUENCE</scope>
    <source>
        <tissue evidence="13">Leaves</tissue>
    </source>
</reference>
<feature type="binding site" evidence="10">
    <location>
        <position position="588"/>
    </location>
    <ligand>
        <name>ATP</name>
        <dbReference type="ChEBI" id="CHEBI:30616"/>
    </ligand>
</feature>
<dbReference type="SUPFAM" id="SSF56112">
    <property type="entry name" value="Protein kinase-like (PK-like)"/>
    <property type="match status" value="4"/>
</dbReference>
<dbReference type="Pfam" id="PF00931">
    <property type="entry name" value="NB-ARC"/>
    <property type="match status" value="1"/>
</dbReference>
<dbReference type="InterPro" id="IPR042197">
    <property type="entry name" value="Apaf_helical"/>
</dbReference>
<accession>A0A9K3I375</accession>
<evidence type="ECO:0000256" key="9">
    <source>
        <dbReference type="ARBA" id="ARBA00022840"/>
    </source>
</evidence>
<dbReference type="InterPro" id="IPR001245">
    <property type="entry name" value="Ser-Thr/Tyr_kinase_cat_dom"/>
</dbReference>
<evidence type="ECO:0000313" key="13">
    <source>
        <dbReference type="EMBL" id="KAF5789386.1"/>
    </source>
</evidence>
<dbReference type="Proteomes" id="UP000215914">
    <property type="component" value="Unassembled WGS sequence"/>
</dbReference>
<evidence type="ECO:0000256" key="5">
    <source>
        <dbReference type="ARBA" id="ARBA00022614"/>
    </source>
</evidence>
<feature type="transmembrane region" description="Helical" evidence="11">
    <location>
        <begin position="723"/>
        <end position="744"/>
    </location>
</feature>
<feature type="domain" description="Protein kinase" evidence="12">
    <location>
        <begin position="1481"/>
        <end position="1697"/>
    </location>
</feature>
<comment type="subcellular location">
    <subcellularLocation>
        <location evidence="1">Cell membrane</location>
    </subcellularLocation>
</comment>
<dbReference type="Pfam" id="PF07714">
    <property type="entry name" value="PK_Tyr_Ser-Thr"/>
    <property type="match status" value="3"/>
</dbReference>
<evidence type="ECO:0000256" key="10">
    <source>
        <dbReference type="PROSITE-ProRule" id="PRU10141"/>
    </source>
</evidence>
<evidence type="ECO:0000256" key="6">
    <source>
        <dbReference type="ARBA" id="ARBA00022679"/>
    </source>
</evidence>
<name>A0A9K3I375_HELAN</name>
<feature type="transmembrane region" description="Helical" evidence="11">
    <location>
        <begin position="306"/>
        <end position="325"/>
    </location>
</feature>
<dbReference type="InterPro" id="IPR000719">
    <property type="entry name" value="Prot_kinase_dom"/>
</dbReference>
<dbReference type="PROSITE" id="PS00108">
    <property type="entry name" value="PROTEIN_KINASE_ST"/>
    <property type="match status" value="1"/>
</dbReference>